<evidence type="ECO:0000313" key="3">
    <source>
        <dbReference type="Proteomes" id="UP000546031"/>
    </source>
</evidence>
<feature type="transmembrane region" description="Helical" evidence="1">
    <location>
        <begin position="100"/>
        <end position="119"/>
    </location>
</feature>
<keyword evidence="3" id="KW-1185">Reference proteome</keyword>
<feature type="transmembrane region" description="Helical" evidence="1">
    <location>
        <begin position="68"/>
        <end position="88"/>
    </location>
</feature>
<keyword evidence="1" id="KW-0812">Transmembrane</keyword>
<proteinExistence type="predicted"/>
<comment type="caution">
    <text evidence="2">The sequence shown here is derived from an EMBL/GenBank/DDBJ whole genome shotgun (WGS) entry which is preliminary data.</text>
</comment>
<protein>
    <submittedName>
        <fullName evidence="2">Uncharacterized protein</fullName>
    </submittedName>
</protein>
<sequence length="130" mass="14797">MMRIFSIEDLVREEVRVLLRGAEAYDSRRVPQAIMALGLLTLGLLILWKLKHFLQVRIRGKRDRWCAAALLAGLAMVGLVILRMISWHATDWLLYGPLKFNWLIDLGSATAIGLAALAYQRRSSRKGHSR</sequence>
<dbReference type="EMBL" id="JABWTA010000001">
    <property type="protein sequence ID" value="NVE95731.1"/>
    <property type="molecule type" value="Genomic_DNA"/>
</dbReference>
<feature type="transmembrane region" description="Helical" evidence="1">
    <location>
        <begin position="30"/>
        <end position="48"/>
    </location>
</feature>
<accession>A0A850HEU5</accession>
<name>A0A850HEU5_9SPHN</name>
<evidence type="ECO:0000313" key="2">
    <source>
        <dbReference type="EMBL" id="NVE95731.1"/>
    </source>
</evidence>
<gene>
    <name evidence="2" type="ORF">HUO12_12560</name>
</gene>
<dbReference type="Proteomes" id="UP000546031">
    <property type="component" value="Unassembled WGS sequence"/>
</dbReference>
<keyword evidence="1" id="KW-1133">Transmembrane helix</keyword>
<keyword evidence="1" id="KW-0472">Membrane</keyword>
<dbReference type="AlphaFoldDB" id="A0A850HEU5"/>
<evidence type="ECO:0000256" key="1">
    <source>
        <dbReference type="SAM" id="Phobius"/>
    </source>
</evidence>
<organism evidence="2 3">
    <name type="scientific">Altererythrobacter lutimaris</name>
    <dbReference type="NCBI Taxonomy" id="2743979"/>
    <lineage>
        <taxon>Bacteria</taxon>
        <taxon>Pseudomonadati</taxon>
        <taxon>Pseudomonadota</taxon>
        <taxon>Alphaproteobacteria</taxon>
        <taxon>Sphingomonadales</taxon>
        <taxon>Erythrobacteraceae</taxon>
        <taxon>Altererythrobacter</taxon>
    </lineage>
</organism>
<reference evidence="2 3" key="1">
    <citation type="submission" date="2020-06" db="EMBL/GenBank/DDBJ databases">
        <title>Altererythrobacter lutimaris sp. nov., a marine bacterium isolated from a tidal flat.</title>
        <authorList>
            <person name="Kim D."/>
            <person name="Yoo Y."/>
            <person name="Kim J.-J."/>
        </authorList>
    </citation>
    <scope>NUCLEOTIDE SEQUENCE [LARGE SCALE GENOMIC DNA]</scope>
    <source>
        <strain evidence="2 3">JGD-16</strain>
    </source>
</reference>